<keyword evidence="3" id="KW-1185">Reference proteome</keyword>
<dbReference type="Proteomes" id="UP000199423">
    <property type="component" value="Unassembled WGS sequence"/>
</dbReference>
<dbReference type="AlphaFoldDB" id="A0A1I7N147"/>
<dbReference type="RefSeq" id="WP_177228041.1">
    <property type="nucleotide sequence ID" value="NZ_FPCH01000001.1"/>
</dbReference>
<dbReference type="PROSITE" id="PS51257">
    <property type="entry name" value="PROKAR_LIPOPROTEIN"/>
    <property type="match status" value="1"/>
</dbReference>
<evidence type="ECO:0000313" key="2">
    <source>
        <dbReference type="EMBL" id="SFV28371.1"/>
    </source>
</evidence>
<proteinExistence type="predicted"/>
<keyword evidence="1" id="KW-1133">Transmembrane helix</keyword>
<feature type="transmembrane region" description="Helical" evidence="1">
    <location>
        <begin position="6"/>
        <end position="34"/>
    </location>
</feature>
<dbReference type="EMBL" id="FPCH01000001">
    <property type="protein sequence ID" value="SFV28371.1"/>
    <property type="molecule type" value="Genomic_DNA"/>
</dbReference>
<evidence type="ECO:0000313" key="3">
    <source>
        <dbReference type="Proteomes" id="UP000199423"/>
    </source>
</evidence>
<reference evidence="3" key="1">
    <citation type="submission" date="2016-10" db="EMBL/GenBank/DDBJ databases">
        <authorList>
            <person name="Varghese N."/>
            <person name="Submissions S."/>
        </authorList>
    </citation>
    <scope>NUCLEOTIDE SEQUENCE [LARGE SCALE GENOMIC DNA]</scope>
    <source>
        <strain evidence="3">DSM 1565</strain>
    </source>
</reference>
<protein>
    <recommendedName>
        <fullName evidence="4">Heme exporter protein D</fullName>
    </recommendedName>
</protein>
<organism evidence="2 3">
    <name type="scientific">Hyphomicrobium facile</name>
    <dbReference type="NCBI Taxonomy" id="51670"/>
    <lineage>
        <taxon>Bacteria</taxon>
        <taxon>Pseudomonadati</taxon>
        <taxon>Pseudomonadota</taxon>
        <taxon>Alphaproteobacteria</taxon>
        <taxon>Hyphomicrobiales</taxon>
        <taxon>Hyphomicrobiaceae</taxon>
        <taxon>Hyphomicrobium</taxon>
    </lineage>
</organism>
<sequence>MTTTKIAYGFAAVVPFGFVLLACIGITHVVLVGLRERKARRLALQKAF</sequence>
<keyword evidence="1" id="KW-0472">Membrane</keyword>
<gene>
    <name evidence="2" type="ORF">SAMN04488557_0986</name>
</gene>
<evidence type="ECO:0008006" key="4">
    <source>
        <dbReference type="Google" id="ProtNLM"/>
    </source>
</evidence>
<accession>A0A1I7N147</accession>
<name>A0A1I7N147_9HYPH</name>
<evidence type="ECO:0000256" key="1">
    <source>
        <dbReference type="SAM" id="Phobius"/>
    </source>
</evidence>
<keyword evidence="1" id="KW-0812">Transmembrane</keyword>